<comment type="subcellular location">
    <subcellularLocation>
        <location evidence="1">Cell envelope</location>
    </subcellularLocation>
</comment>
<comment type="caution">
    <text evidence="4">The sequence shown here is derived from an EMBL/GenBank/DDBJ whole genome shotgun (WGS) entry which is preliminary data.</text>
</comment>
<dbReference type="eggNOG" id="COG1879">
    <property type="taxonomic scope" value="Bacteria"/>
</dbReference>
<dbReference type="Proteomes" id="UP000003081">
    <property type="component" value="Unassembled WGS sequence"/>
</dbReference>
<sequence length="323" mass="36747">MKKVRKKSIFILGILLLISFVLLLNESINYNKKIKPYEISIITRGKSNESWMILKQGAEQAADEMNANIRFINLSSDNGSEEQKELVQREIKNGADSILISPIDSNKMSNIINEAEKHIPIISIESCAETNNLSNIVTSDNYELGRKLGEYILKDRKENIRIAIASNCGNYSSEKERQEGIKSILDEAELSYEMWNLDKNKDNDYYNQVQKLIQNKYVDVIVAFDPELLEVISQVKKDINMGDRGISVYGSGNTSKIISFLEEGVISGITIQNEFNIGYLGVRKAINKINGKNVQADKLESTIITKENMYTKENQRILFLFIR</sequence>
<protein>
    <submittedName>
        <fullName evidence="4">Periplasmic binding protein/LacI transcriptional regulator</fullName>
    </submittedName>
</protein>
<reference evidence="4 5" key="1">
    <citation type="submission" date="2009-08" db="EMBL/GenBank/DDBJ databases">
        <authorList>
            <person name="Shrivastava S."/>
            <person name="Brinkac L.B."/>
            <person name="Brown J.L."/>
            <person name="Bruce D.B."/>
            <person name="Detter C."/>
            <person name="Green L.D."/>
            <person name="Munk C.A."/>
            <person name="Rogers Y.C."/>
            <person name="Tapia R."/>
            <person name="Sims D.R."/>
            <person name="Smith L.A."/>
            <person name="Smith T.J."/>
            <person name="Sutton G."/>
            <person name="Brettin T."/>
        </authorList>
    </citation>
    <scope>NUCLEOTIDE SEQUENCE [LARGE SCALE GENOMIC DNA]</scope>
    <source>
        <strain evidence="5">E4 str. BoNT E BL5262</strain>
    </source>
</reference>
<name>C4IM93_CLOBU</name>
<dbReference type="RefSeq" id="WP_003410314.1">
    <property type="nucleotide sequence ID" value="NZ_ACOM01000007.1"/>
</dbReference>
<evidence type="ECO:0000256" key="1">
    <source>
        <dbReference type="ARBA" id="ARBA00004196"/>
    </source>
</evidence>
<evidence type="ECO:0000313" key="5">
    <source>
        <dbReference type="Proteomes" id="UP000003081"/>
    </source>
</evidence>
<dbReference type="Pfam" id="PF13407">
    <property type="entry name" value="Peripla_BP_4"/>
    <property type="match status" value="1"/>
</dbReference>
<accession>C4IM93</accession>
<organism evidence="4 5">
    <name type="scientific">Clostridium butyricum E4 str. BoNT E BL5262</name>
    <dbReference type="NCBI Taxonomy" id="632245"/>
    <lineage>
        <taxon>Bacteria</taxon>
        <taxon>Bacillati</taxon>
        <taxon>Bacillota</taxon>
        <taxon>Clostridia</taxon>
        <taxon>Eubacteriales</taxon>
        <taxon>Clostridiaceae</taxon>
        <taxon>Clostridium</taxon>
    </lineage>
</organism>
<dbReference type="HOGENOM" id="CLU_037628_3_6_9"/>
<dbReference type="GO" id="GO:0030288">
    <property type="term" value="C:outer membrane-bounded periplasmic space"/>
    <property type="evidence" value="ECO:0007669"/>
    <property type="project" value="TreeGrafter"/>
</dbReference>
<dbReference type="AlphaFoldDB" id="C4IM93"/>
<dbReference type="PANTHER" id="PTHR30036">
    <property type="entry name" value="D-XYLOSE-BINDING PERIPLASMIC PROTEIN"/>
    <property type="match status" value="1"/>
</dbReference>
<proteinExistence type="inferred from homology"/>
<evidence type="ECO:0000256" key="2">
    <source>
        <dbReference type="ARBA" id="ARBA00007639"/>
    </source>
</evidence>
<dbReference type="SUPFAM" id="SSF53822">
    <property type="entry name" value="Periplasmic binding protein-like I"/>
    <property type="match status" value="1"/>
</dbReference>
<dbReference type="Gene3D" id="3.40.50.2300">
    <property type="match status" value="2"/>
</dbReference>
<gene>
    <name evidence="4" type="ORF">CLP_0272</name>
</gene>
<evidence type="ECO:0000313" key="4">
    <source>
        <dbReference type="EMBL" id="EEP52886.1"/>
    </source>
</evidence>
<evidence type="ECO:0000259" key="3">
    <source>
        <dbReference type="Pfam" id="PF13407"/>
    </source>
</evidence>
<keyword evidence="5" id="KW-1185">Reference proteome</keyword>
<dbReference type="EMBL" id="ACOM01000007">
    <property type="protein sequence ID" value="EEP52886.1"/>
    <property type="molecule type" value="Genomic_DNA"/>
</dbReference>
<dbReference type="PANTHER" id="PTHR30036:SF7">
    <property type="entry name" value="ABC TRANSPORTER PERIPLASMIC-BINDING PROTEIN YPHF"/>
    <property type="match status" value="1"/>
</dbReference>
<dbReference type="GO" id="GO:0030246">
    <property type="term" value="F:carbohydrate binding"/>
    <property type="evidence" value="ECO:0007669"/>
    <property type="project" value="TreeGrafter"/>
</dbReference>
<comment type="similarity">
    <text evidence="2">Belongs to the bacterial solute-binding protein 2 family.</text>
</comment>
<feature type="domain" description="Periplasmic binding protein" evidence="3">
    <location>
        <begin position="40"/>
        <end position="292"/>
    </location>
</feature>
<dbReference type="InterPro" id="IPR050555">
    <property type="entry name" value="Bact_Solute-Bind_Prot2"/>
</dbReference>
<dbReference type="InterPro" id="IPR028082">
    <property type="entry name" value="Peripla_BP_I"/>
</dbReference>
<dbReference type="InterPro" id="IPR025997">
    <property type="entry name" value="SBP_2_dom"/>
</dbReference>